<sequence length="63" mass="7170">MTFVVPQNKPPAPIHVSLLGSYGVMPHADLLPDLVEQARRPCGGRYRRRTVFMKNVRHVLFAK</sequence>
<reference evidence="1 2" key="1">
    <citation type="journal article" date="2016" name="Nat. Commun.">
        <title>Thousands of microbial genomes shed light on interconnected biogeochemical processes in an aquifer system.</title>
        <authorList>
            <person name="Anantharaman K."/>
            <person name="Brown C.T."/>
            <person name="Hug L.A."/>
            <person name="Sharon I."/>
            <person name="Castelle C.J."/>
            <person name="Probst A.J."/>
            <person name="Thomas B.C."/>
            <person name="Singh A."/>
            <person name="Wilkins M.J."/>
            <person name="Karaoz U."/>
            <person name="Brodie E.L."/>
            <person name="Williams K.H."/>
            <person name="Hubbard S.S."/>
            <person name="Banfield J.F."/>
        </authorList>
    </citation>
    <scope>NUCLEOTIDE SEQUENCE [LARGE SCALE GENOMIC DNA]</scope>
</reference>
<proteinExistence type="predicted"/>
<name>A0A1F6UVG8_9PROT</name>
<organism evidence="1 2">
    <name type="scientific">Candidatus Muproteobacteria bacterium RBG_16_60_9</name>
    <dbReference type="NCBI Taxonomy" id="1817755"/>
    <lineage>
        <taxon>Bacteria</taxon>
        <taxon>Pseudomonadati</taxon>
        <taxon>Pseudomonadota</taxon>
        <taxon>Candidatus Muproteobacteria</taxon>
    </lineage>
</organism>
<accession>A0A1F6UVG8</accession>
<protein>
    <submittedName>
        <fullName evidence="1">Uncharacterized protein</fullName>
    </submittedName>
</protein>
<dbReference type="EMBL" id="MFSP01000201">
    <property type="protein sequence ID" value="OGI61342.1"/>
    <property type="molecule type" value="Genomic_DNA"/>
</dbReference>
<gene>
    <name evidence="1" type="ORF">A2W18_12395</name>
</gene>
<evidence type="ECO:0000313" key="1">
    <source>
        <dbReference type="EMBL" id="OGI61342.1"/>
    </source>
</evidence>
<comment type="caution">
    <text evidence="1">The sequence shown here is derived from an EMBL/GenBank/DDBJ whole genome shotgun (WGS) entry which is preliminary data.</text>
</comment>
<evidence type="ECO:0000313" key="2">
    <source>
        <dbReference type="Proteomes" id="UP000179076"/>
    </source>
</evidence>
<dbReference type="AlphaFoldDB" id="A0A1F6UVG8"/>
<dbReference type="Proteomes" id="UP000179076">
    <property type="component" value="Unassembled WGS sequence"/>
</dbReference>